<name>A0A8D9AQ11_9HEMI</name>
<keyword evidence="1" id="KW-0472">Membrane</keyword>
<reference evidence="2" key="1">
    <citation type="submission" date="2021-05" db="EMBL/GenBank/DDBJ databases">
        <authorList>
            <person name="Alioto T."/>
            <person name="Alioto T."/>
            <person name="Gomez Garrido J."/>
        </authorList>
    </citation>
    <scope>NUCLEOTIDE SEQUENCE</scope>
</reference>
<proteinExistence type="predicted"/>
<keyword evidence="1" id="KW-0812">Transmembrane</keyword>
<accession>A0A8D9AQ11</accession>
<dbReference type="AlphaFoldDB" id="A0A8D9AQ11"/>
<protein>
    <submittedName>
        <fullName evidence="2">Uncharacterized protein</fullName>
    </submittedName>
</protein>
<organism evidence="2">
    <name type="scientific">Cacopsylla melanoneura</name>
    <dbReference type="NCBI Taxonomy" id="428564"/>
    <lineage>
        <taxon>Eukaryota</taxon>
        <taxon>Metazoa</taxon>
        <taxon>Ecdysozoa</taxon>
        <taxon>Arthropoda</taxon>
        <taxon>Hexapoda</taxon>
        <taxon>Insecta</taxon>
        <taxon>Pterygota</taxon>
        <taxon>Neoptera</taxon>
        <taxon>Paraneoptera</taxon>
        <taxon>Hemiptera</taxon>
        <taxon>Sternorrhyncha</taxon>
        <taxon>Psylloidea</taxon>
        <taxon>Psyllidae</taxon>
        <taxon>Psyllinae</taxon>
        <taxon>Cacopsylla</taxon>
    </lineage>
</organism>
<sequence length="112" mass="13261">MGTIIITYEVYLRNELYLMVQILPQLRILPWEKISPRFFLLSIFSLNFIFPPVHFPPSQNIVLIHSLLLFPIILRVLTIHITSHPYYLPSISPSIYFTPFLFPLPFPLLFFN</sequence>
<evidence type="ECO:0000256" key="1">
    <source>
        <dbReference type="SAM" id="Phobius"/>
    </source>
</evidence>
<feature type="transmembrane region" description="Helical" evidence="1">
    <location>
        <begin position="34"/>
        <end position="50"/>
    </location>
</feature>
<evidence type="ECO:0000313" key="2">
    <source>
        <dbReference type="EMBL" id="CAG6770648.1"/>
    </source>
</evidence>
<feature type="transmembrane region" description="Helical" evidence="1">
    <location>
        <begin position="94"/>
        <end position="111"/>
    </location>
</feature>
<feature type="transmembrane region" description="Helical" evidence="1">
    <location>
        <begin position="62"/>
        <end position="82"/>
    </location>
</feature>
<dbReference type="EMBL" id="HBUF01582352">
    <property type="protein sequence ID" value="CAG6770648.1"/>
    <property type="molecule type" value="Transcribed_RNA"/>
</dbReference>
<keyword evidence="1" id="KW-1133">Transmembrane helix</keyword>